<comment type="similarity">
    <text evidence="10">Belongs to the ApbE family.</text>
</comment>
<keyword evidence="5 10" id="KW-0479">Metal-binding</keyword>
<evidence type="ECO:0000256" key="2">
    <source>
        <dbReference type="ARBA" id="ARBA00016337"/>
    </source>
</evidence>
<dbReference type="Pfam" id="PF02424">
    <property type="entry name" value="ApbE"/>
    <property type="match status" value="1"/>
</dbReference>
<evidence type="ECO:0000256" key="7">
    <source>
        <dbReference type="ARBA" id="ARBA00022842"/>
    </source>
</evidence>
<dbReference type="SUPFAM" id="SSF143631">
    <property type="entry name" value="ApbE-like"/>
    <property type="match status" value="1"/>
</dbReference>
<dbReference type="STRING" id="642492.Clole_0893"/>
<feature type="binding site" evidence="11">
    <location>
        <position position="180"/>
    </location>
    <ligand>
        <name>Mg(2+)</name>
        <dbReference type="ChEBI" id="CHEBI:18420"/>
    </ligand>
</feature>
<keyword evidence="12" id="KW-0449">Lipoprotein</keyword>
<dbReference type="PIRSF" id="PIRSF006268">
    <property type="entry name" value="ApbE"/>
    <property type="match status" value="1"/>
</dbReference>
<dbReference type="eggNOG" id="COG1477">
    <property type="taxonomic scope" value="Bacteria"/>
</dbReference>
<keyword evidence="6 10" id="KW-0274">FAD</keyword>
<dbReference type="RefSeq" id="WP_013655927.1">
    <property type="nucleotide sequence ID" value="NC_015275.1"/>
</dbReference>
<dbReference type="AlphaFoldDB" id="F2JQ78"/>
<dbReference type="Proteomes" id="UP000008467">
    <property type="component" value="Chromosome"/>
</dbReference>
<keyword evidence="4 10" id="KW-0808">Transferase</keyword>
<keyword evidence="7 10" id="KW-0460">Magnesium</keyword>
<gene>
    <name evidence="12" type="ordered locus">Clole_0893</name>
</gene>
<evidence type="ECO:0000256" key="11">
    <source>
        <dbReference type="PIRSR" id="PIRSR006268-2"/>
    </source>
</evidence>
<sequence length="351" mass="38226">MYNYLKKFGLSLILSSLIGVIYLTGCNQATPTTVEPLSRTEFVLGTVAKISLYDHQSEEILDLAANRLHELEDTLSINKTGTLIDEINNQAGIAPVQVDEDTFKVIERGLAYSDLTDGAFDITVGPIVKLWNIGFPEARIPSPEEIKATLPLVGFDKATLNAADSTVYLKEKGMQLDLGGIGKGYAADEIADLLRSQGVQHALIDLGGNLYTLGTKVDGSLWNIGVQDPFNPRGKIIGRLTTADHSIVTSGIYERYIEDEAGHKYHHILDPKTGYPYENEIAGVTIVSKSSTDGDALSTSVFALGIEKGLEFVESQPDVEAIFITTDYKIYITEGLKDIFTLTNDAFTLAN</sequence>
<evidence type="ECO:0000256" key="4">
    <source>
        <dbReference type="ARBA" id="ARBA00022679"/>
    </source>
</evidence>
<dbReference type="PANTHER" id="PTHR30040:SF2">
    <property type="entry name" value="FAD:PROTEIN FMN TRANSFERASE"/>
    <property type="match status" value="1"/>
</dbReference>
<evidence type="ECO:0000256" key="8">
    <source>
        <dbReference type="ARBA" id="ARBA00031306"/>
    </source>
</evidence>
<dbReference type="GO" id="GO:0046872">
    <property type="term" value="F:metal ion binding"/>
    <property type="evidence" value="ECO:0007669"/>
    <property type="project" value="UniProtKB-UniRule"/>
</dbReference>
<reference evidence="12 13" key="1">
    <citation type="journal article" date="2011" name="J. Bacteriol.">
        <title>Complete genome sequence of the cellulose-degrading bacterium Cellulosilyticum lentocellum.</title>
        <authorList>
            <consortium name="US DOE Joint Genome Institute"/>
            <person name="Miller D.A."/>
            <person name="Suen G."/>
            <person name="Bruce D."/>
            <person name="Copeland A."/>
            <person name="Cheng J.F."/>
            <person name="Detter C."/>
            <person name="Goodwin L.A."/>
            <person name="Han C.S."/>
            <person name="Hauser L.J."/>
            <person name="Land M.L."/>
            <person name="Lapidus A."/>
            <person name="Lucas S."/>
            <person name="Meincke L."/>
            <person name="Pitluck S."/>
            <person name="Tapia R."/>
            <person name="Teshima H."/>
            <person name="Woyke T."/>
            <person name="Fox B.G."/>
            <person name="Angert E.R."/>
            <person name="Currie C.R."/>
        </authorList>
    </citation>
    <scope>NUCLEOTIDE SEQUENCE [LARGE SCALE GENOMIC DNA]</scope>
    <source>
        <strain evidence="13">ATCC 49066 / DSM 5427 / NCIMB 11756 / RHM5</strain>
    </source>
</reference>
<evidence type="ECO:0000313" key="12">
    <source>
        <dbReference type="EMBL" id="ADZ82626.1"/>
    </source>
</evidence>
<accession>F2JQ78</accession>
<dbReference type="KEGG" id="cle:Clole_0893"/>
<evidence type="ECO:0000256" key="6">
    <source>
        <dbReference type="ARBA" id="ARBA00022827"/>
    </source>
</evidence>
<dbReference type="EC" id="2.7.1.180" evidence="1 10"/>
<evidence type="ECO:0000256" key="5">
    <source>
        <dbReference type="ARBA" id="ARBA00022723"/>
    </source>
</evidence>
<dbReference type="PANTHER" id="PTHR30040">
    <property type="entry name" value="THIAMINE BIOSYNTHESIS LIPOPROTEIN APBE"/>
    <property type="match status" value="1"/>
</dbReference>
<comment type="cofactor">
    <cofactor evidence="11">
        <name>Mg(2+)</name>
        <dbReference type="ChEBI" id="CHEBI:18420"/>
    </cofactor>
    <cofactor evidence="11">
        <name>Mn(2+)</name>
        <dbReference type="ChEBI" id="CHEBI:29035"/>
    </cofactor>
    <text evidence="11">Magnesium. Can also use manganese.</text>
</comment>
<keyword evidence="3 10" id="KW-0285">Flavoprotein</keyword>
<evidence type="ECO:0000256" key="9">
    <source>
        <dbReference type="ARBA" id="ARBA00048540"/>
    </source>
</evidence>
<organism evidence="12 13">
    <name type="scientific">Cellulosilyticum lentocellum (strain ATCC 49066 / DSM 5427 / NCIMB 11756 / RHM5)</name>
    <name type="common">Clostridium lentocellum</name>
    <dbReference type="NCBI Taxonomy" id="642492"/>
    <lineage>
        <taxon>Bacteria</taxon>
        <taxon>Bacillati</taxon>
        <taxon>Bacillota</taxon>
        <taxon>Clostridia</taxon>
        <taxon>Lachnospirales</taxon>
        <taxon>Cellulosilyticaceae</taxon>
        <taxon>Cellulosilyticum</taxon>
    </lineage>
</organism>
<feature type="binding site" evidence="11">
    <location>
        <position position="295"/>
    </location>
    <ligand>
        <name>Mg(2+)</name>
        <dbReference type="ChEBI" id="CHEBI:18420"/>
    </ligand>
</feature>
<keyword evidence="13" id="KW-1185">Reference proteome</keyword>
<dbReference type="Gene3D" id="3.10.520.10">
    <property type="entry name" value="ApbE-like domains"/>
    <property type="match status" value="1"/>
</dbReference>
<feature type="binding site" evidence="11">
    <location>
        <position position="299"/>
    </location>
    <ligand>
        <name>Mg(2+)</name>
        <dbReference type="ChEBI" id="CHEBI:18420"/>
    </ligand>
</feature>
<evidence type="ECO:0000313" key="13">
    <source>
        <dbReference type="Proteomes" id="UP000008467"/>
    </source>
</evidence>
<dbReference type="InterPro" id="IPR024932">
    <property type="entry name" value="ApbE"/>
</dbReference>
<evidence type="ECO:0000256" key="10">
    <source>
        <dbReference type="PIRNR" id="PIRNR006268"/>
    </source>
</evidence>
<dbReference type="EMBL" id="CP002582">
    <property type="protein sequence ID" value="ADZ82626.1"/>
    <property type="molecule type" value="Genomic_DNA"/>
</dbReference>
<protein>
    <recommendedName>
        <fullName evidence="2 10">FAD:protein FMN transferase</fullName>
        <ecNumber evidence="1 10">2.7.1.180</ecNumber>
    </recommendedName>
    <alternativeName>
        <fullName evidence="8 10">Flavin transferase</fullName>
    </alternativeName>
</protein>
<name>F2JQ78_CELLD</name>
<proteinExistence type="inferred from homology"/>
<evidence type="ECO:0000256" key="3">
    <source>
        <dbReference type="ARBA" id="ARBA00022630"/>
    </source>
</evidence>
<comment type="catalytic activity">
    <reaction evidence="9 10">
        <text>L-threonyl-[protein] + FAD = FMN-L-threonyl-[protein] + AMP + H(+)</text>
        <dbReference type="Rhea" id="RHEA:36847"/>
        <dbReference type="Rhea" id="RHEA-COMP:11060"/>
        <dbReference type="Rhea" id="RHEA-COMP:11061"/>
        <dbReference type="ChEBI" id="CHEBI:15378"/>
        <dbReference type="ChEBI" id="CHEBI:30013"/>
        <dbReference type="ChEBI" id="CHEBI:57692"/>
        <dbReference type="ChEBI" id="CHEBI:74257"/>
        <dbReference type="ChEBI" id="CHEBI:456215"/>
        <dbReference type="EC" id="2.7.1.180"/>
    </reaction>
</comment>
<dbReference type="HOGENOM" id="CLU_044403_1_0_9"/>
<dbReference type="InterPro" id="IPR003374">
    <property type="entry name" value="ApbE-like_sf"/>
</dbReference>
<dbReference type="GO" id="GO:0016740">
    <property type="term" value="F:transferase activity"/>
    <property type="evidence" value="ECO:0007669"/>
    <property type="project" value="UniProtKB-UniRule"/>
</dbReference>
<evidence type="ECO:0000256" key="1">
    <source>
        <dbReference type="ARBA" id="ARBA00011955"/>
    </source>
</evidence>